<dbReference type="RefSeq" id="XP_018158441.1">
    <property type="nucleotide sequence ID" value="XM_018300591.1"/>
</dbReference>
<dbReference type="VEuPathDB" id="FungiDB:CH63R_05616"/>
<evidence type="ECO:0000313" key="1">
    <source>
        <dbReference type="EMBL" id="OBR09924.1"/>
    </source>
</evidence>
<organism evidence="1 2">
    <name type="scientific">Colletotrichum higginsianum (strain IMI 349063)</name>
    <name type="common">Crucifer anthracnose fungus</name>
    <dbReference type="NCBI Taxonomy" id="759273"/>
    <lineage>
        <taxon>Eukaryota</taxon>
        <taxon>Fungi</taxon>
        <taxon>Dikarya</taxon>
        <taxon>Ascomycota</taxon>
        <taxon>Pezizomycotina</taxon>
        <taxon>Sordariomycetes</taxon>
        <taxon>Hypocreomycetidae</taxon>
        <taxon>Glomerellales</taxon>
        <taxon>Glomerellaceae</taxon>
        <taxon>Colletotrichum</taxon>
        <taxon>Colletotrichum destructivum species complex</taxon>
    </lineage>
</organism>
<dbReference type="AlphaFoldDB" id="A0A1B7YDE4"/>
<proteinExistence type="predicted"/>
<accession>A0A1B7YDE4</accession>
<dbReference type="GO" id="GO:0003676">
    <property type="term" value="F:nucleic acid binding"/>
    <property type="evidence" value="ECO:0007669"/>
    <property type="project" value="InterPro"/>
</dbReference>
<protein>
    <submittedName>
        <fullName evidence="1">Uncharacterized protein</fullName>
    </submittedName>
</protein>
<evidence type="ECO:0000313" key="2">
    <source>
        <dbReference type="Proteomes" id="UP000092177"/>
    </source>
</evidence>
<keyword evidence="2" id="KW-1185">Reference proteome</keyword>
<dbReference type="KEGG" id="chig:CH63R_05616"/>
<gene>
    <name evidence="1" type="ORF">CH63R_05616</name>
</gene>
<dbReference type="EMBL" id="LTAN01000004">
    <property type="protein sequence ID" value="OBR09924.1"/>
    <property type="molecule type" value="Genomic_DNA"/>
</dbReference>
<name>A0A1B7YDE4_COLHI</name>
<reference evidence="2" key="1">
    <citation type="journal article" date="2017" name="BMC Genomics">
        <title>Gapless genome assembly of Colletotrichum higginsianum reveals chromosome structure and association of transposable elements with secondary metabolite gene clusters.</title>
        <authorList>
            <person name="Dallery J.-F."/>
            <person name="Lapalu N."/>
            <person name="Zampounis A."/>
            <person name="Pigne S."/>
            <person name="Luyten I."/>
            <person name="Amselem J."/>
            <person name="Wittenberg A.H.J."/>
            <person name="Zhou S."/>
            <person name="de Queiroz M.V."/>
            <person name="Robin G.P."/>
            <person name="Auger A."/>
            <person name="Hainaut M."/>
            <person name="Henrissat B."/>
            <person name="Kim K.-T."/>
            <person name="Lee Y.-H."/>
            <person name="Lespinet O."/>
            <person name="Schwartz D.C."/>
            <person name="Thon M.R."/>
            <person name="O'Connell R.J."/>
        </authorList>
    </citation>
    <scope>NUCLEOTIDE SEQUENCE [LARGE SCALE GENOMIC DNA]</scope>
    <source>
        <strain evidence="2">IMI 349063</strain>
    </source>
</reference>
<dbReference type="Proteomes" id="UP000092177">
    <property type="component" value="Chromosome 4"/>
</dbReference>
<dbReference type="GeneID" id="28864698"/>
<dbReference type="Gene3D" id="3.30.420.10">
    <property type="entry name" value="Ribonuclease H-like superfamily/Ribonuclease H"/>
    <property type="match status" value="1"/>
</dbReference>
<comment type="caution">
    <text evidence="1">The sequence shown here is derived from an EMBL/GenBank/DDBJ whole genome shotgun (WGS) entry which is preliminary data.</text>
</comment>
<dbReference type="InterPro" id="IPR036397">
    <property type="entry name" value="RNaseH_sf"/>
</dbReference>
<sequence length="80" mass="9200">MVWDWMKDYIEDKYGLVEATSYNQLHYWVKEAWREPREGFLAGLIASMHDRCEADIQAGGMHGKLFLKPVGGILGIKINT</sequence>